<dbReference type="AlphaFoldDB" id="A0A815W3T2"/>
<proteinExistence type="predicted"/>
<evidence type="ECO:0000313" key="1">
    <source>
        <dbReference type="EMBL" id="CAF1535963.1"/>
    </source>
</evidence>
<name>A0A815W3T2_9BILA</name>
<dbReference type="Proteomes" id="UP000663845">
    <property type="component" value="Unassembled WGS sequence"/>
</dbReference>
<comment type="caution">
    <text evidence="1">The sequence shown here is derived from an EMBL/GenBank/DDBJ whole genome shotgun (WGS) entry which is preliminary data.</text>
</comment>
<organism evidence="1 2">
    <name type="scientific">Adineta steineri</name>
    <dbReference type="NCBI Taxonomy" id="433720"/>
    <lineage>
        <taxon>Eukaryota</taxon>
        <taxon>Metazoa</taxon>
        <taxon>Spiralia</taxon>
        <taxon>Gnathifera</taxon>
        <taxon>Rotifera</taxon>
        <taxon>Eurotatoria</taxon>
        <taxon>Bdelloidea</taxon>
        <taxon>Adinetida</taxon>
        <taxon>Adinetidae</taxon>
        <taxon>Adineta</taxon>
    </lineage>
</organism>
<accession>A0A815W3T2</accession>
<dbReference type="EMBL" id="CAJNOG010003808">
    <property type="protein sequence ID" value="CAF1535963.1"/>
    <property type="molecule type" value="Genomic_DNA"/>
</dbReference>
<sequence>MRHDMSNFTGSELPYTVIVGSTMVTAQRVQ</sequence>
<reference evidence="1" key="1">
    <citation type="submission" date="2021-02" db="EMBL/GenBank/DDBJ databases">
        <authorList>
            <person name="Nowell W R."/>
        </authorList>
    </citation>
    <scope>NUCLEOTIDE SEQUENCE</scope>
</reference>
<gene>
    <name evidence="1" type="ORF">JYZ213_LOCUS45421</name>
</gene>
<feature type="non-terminal residue" evidence="1">
    <location>
        <position position="30"/>
    </location>
</feature>
<protein>
    <submittedName>
        <fullName evidence="1">Uncharacterized protein</fullName>
    </submittedName>
</protein>
<evidence type="ECO:0000313" key="2">
    <source>
        <dbReference type="Proteomes" id="UP000663845"/>
    </source>
</evidence>